<dbReference type="InterPro" id="IPR011990">
    <property type="entry name" value="TPR-like_helical_dom_sf"/>
</dbReference>
<dbReference type="Pfam" id="PF07980">
    <property type="entry name" value="SusD_RagB"/>
    <property type="match status" value="1"/>
</dbReference>
<dbReference type="Pfam" id="PF14322">
    <property type="entry name" value="SusD-like_3"/>
    <property type="match status" value="1"/>
</dbReference>
<sequence length="457" mass="53098">MNISYLIPLLLLVSACNLEVKPENEISGDAIINTIPKAESLLSQAYVSLQFSPEDYSVLTEDFQPTYLISYQIDLQQYHAWNEAVIERRTAQIWEANYNALVHLNTLLNSEPYLNSAQDKWSTLKGQALVLKAYIYFDLLQLFSKRYDPQEAGIILKESNILATNPRLTQAESLKAIENFLSEAVALLKDNNDTQIYYMQLPAAYLLQGQVALFQKKYAEAEQRIAPLLAKNKSLPQHKDEIRMLWNNSLTAQSPHVLWAYDYRTHPNNYLYYTNRNEGDYFQVNNLFSFEEQDLRATISLFKMEMKTLSGQTGVRPLFGKYRSTLQDQLERMPVMMRLTEAHFILLESLIEQNKLPEAVATLNRFFTSVGLTTIPSQQSQQSLRLRLRHEKQKEFIGEKINFLDLKRWNKSISRYLPDSNTLSVTIQASDYRWTWPIPTSERRYNTLVSQNPGWLF</sequence>
<dbReference type="SUPFAM" id="SSF48452">
    <property type="entry name" value="TPR-like"/>
    <property type="match status" value="1"/>
</dbReference>
<keyword evidence="3" id="KW-0732">Signal</keyword>
<evidence type="ECO:0000313" key="8">
    <source>
        <dbReference type="EMBL" id="MBP3942438.1"/>
    </source>
</evidence>
<organism evidence="8 9">
    <name type="scientific">Rhinopithecimicrobium faecis</name>
    <dbReference type="NCBI Taxonomy" id="2820698"/>
    <lineage>
        <taxon>Bacteria</taxon>
        <taxon>Pseudomonadati</taxon>
        <taxon>Bacteroidota</taxon>
        <taxon>Sphingobacteriia</taxon>
        <taxon>Sphingobacteriales</taxon>
        <taxon>Sphingobacteriaceae</taxon>
        <taxon>Rhinopithecimicrobium</taxon>
    </lineage>
</organism>
<evidence type="ECO:0000259" key="7">
    <source>
        <dbReference type="Pfam" id="PF14322"/>
    </source>
</evidence>
<name>A0A8T4HAQ8_9SPHI</name>
<evidence type="ECO:0000256" key="3">
    <source>
        <dbReference type="ARBA" id="ARBA00022729"/>
    </source>
</evidence>
<comment type="similarity">
    <text evidence="2">Belongs to the SusD family.</text>
</comment>
<accession>A0A8T4HAQ8</accession>
<evidence type="ECO:0000313" key="9">
    <source>
        <dbReference type="Proteomes" id="UP000679691"/>
    </source>
</evidence>
<dbReference type="InterPro" id="IPR033985">
    <property type="entry name" value="SusD-like_N"/>
</dbReference>
<keyword evidence="9" id="KW-1185">Reference proteome</keyword>
<evidence type="ECO:0000256" key="1">
    <source>
        <dbReference type="ARBA" id="ARBA00004442"/>
    </source>
</evidence>
<keyword evidence="5" id="KW-0998">Cell outer membrane</keyword>
<protein>
    <submittedName>
        <fullName evidence="8">RagB/SusD family nutrient uptake outer membrane protein</fullName>
    </submittedName>
</protein>
<feature type="domain" description="RagB/SusD" evidence="6">
    <location>
        <begin position="329"/>
        <end position="455"/>
    </location>
</feature>
<gene>
    <name evidence="8" type="ORF">J5U18_02475</name>
</gene>
<comment type="caution">
    <text evidence="8">The sequence shown here is derived from an EMBL/GenBank/DDBJ whole genome shotgun (WGS) entry which is preliminary data.</text>
</comment>
<dbReference type="Proteomes" id="UP000679691">
    <property type="component" value="Unassembled WGS sequence"/>
</dbReference>
<dbReference type="GO" id="GO:0009279">
    <property type="term" value="C:cell outer membrane"/>
    <property type="evidence" value="ECO:0007669"/>
    <property type="project" value="UniProtKB-SubCell"/>
</dbReference>
<evidence type="ECO:0000256" key="4">
    <source>
        <dbReference type="ARBA" id="ARBA00023136"/>
    </source>
</evidence>
<dbReference type="Gene3D" id="1.25.40.390">
    <property type="match status" value="1"/>
</dbReference>
<keyword evidence="4" id="KW-0472">Membrane</keyword>
<dbReference type="InterPro" id="IPR012944">
    <property type="entry name" value="SusD_RagB_dom"/>
</dbReference>
<dbReference type="RefSeq" id="WP_353545920.1">
    <property type="nucleotide sequence ID" value="NZ_JAGKSB010000002.1"/>
</dbReference>
<dbReference type="EMBL" id="JAGKSB010000002">
    <property type="protein sequence ID" value="MBP3942438.1"/>
    <property type="molecule type" value="Genomic_DNA"/>
</dbReference>
<proteinExistence type="inferred from homology"/>
<evidence type="ECO:0000256" key="2">
    <source>
        <dbReference type="ARBA" id="ARBA00006275"/>
    </source>
</evidence>
<feature type="domain" description="SusD-like N-terminal" evidence="7">
    <location>
        <begin position="18"/>
        <end position="198"/>
    </location>
</feature>
<comment type="subcellular location">
    <subcellularLocation>
        <location evidence="1">Cell outer membrane</location>
    </subcellularLocation>
</comment>
<evidence type="ECO:0000256" key="5">
    <source>
        <dbReference type="ARBA" id="ARBA00023237"/>
    </source>
</evidence>
<evidence type="ECO:0000259" key="6">
    <source>
        <dbReference type="Pfam" id="PF07980"/>
    </source>
</evidence>
<dbReference type="AlphaFoldDB" id="A0A8T4HAQ8"/>
<reference evidence="8" key="1">
    <citation type="submission" date="2021-03" db="EMBL/GenBank/DDBJ databases">
        <authorList>
            <person name="Lu T."/>
            <person name="Wang Q."/>
            <person name="Han X."/>
        </authorList>
    </citation>
    <scope>NUCLEOTIDE SEQUENCE</scope>
    <source>
        <strain evidence="8">WQ 2009</strain>
    </source>
</reference>